<dbReference type="GO" id="GO:0005840">
    <property type="term" value="C:ribosome"/>
    <property type="evidence" value="ECO:0007669"/>
    <property type="project" value="UniProtKB-KW"/>
</dbReference>
<keyword evidence="1" id="KW-1133">Transmembrane helix</keyword>
<dbReference type="Proteomes" id="UP000037784">
    <property type="component" value="Unassembled WGS sequence"/>
</dbReference>
<feature type="domain" description="Large ribosomal subunit protein bL12 C-terminal" evidence="2">
    <location>
        <begin position="49"/>
        <end position="114"/>
    </location>
</feature>
<dbReference type="GO" id="GO:0006412">
    <property type="term" value="P:translation"/>
    <property type="evidence" value="ECO:0007669"/>
    <property type="project" value="InterPro"/>
</dbReference>
<feature type="transmembrane region" description="Helical" evidence="1">
    <location>
        <begin position="6"/>
        <end position="27"/>
    </location>
</feature>
<dbReference type="Proteomes" id="UP000050502">
    <property type="component" value="Unassembled WGS sequence"/>
</dbReference>
<keyword evidence="3" id="KW-0689">Ribosomal protein</keyword>
<dbReference type="EMBL" id="BBZA01000038">
    <property type="protein sequence ID" value="GAP62264.1"/>
    <property type="molecule type" value="Genomic_DNA"/>
</dbReference>
<keyword evidence="1" id="KW-0812">Transmembrane</keyword>
<accession>A0A0M9UBW0</accession>
<reference evidence="3 5" key="1">
    <citation type="journal article" date="2015" name="Genome Announc.">
        <title>Draft Genome Sequence of a Heterotrophic Facultative Anaerobic Thermophilic Bacterium, Ardenticatena maritima Strain 110ST.</title>
        <authorList>
            <person name="Kawaichi S."/>
            <person name="Yoshida T."/>
            <person name="Sako Y."/>
            <person name="Nakamura R."/>
        </authorList>
    </citation>
    <scope>NUCLEOTIDE SEQUENCE [LARGE SCALE GENOMIC DNA]</scope>
    <source>
        <strain evidence="3 5">110S</strain>
    </source>
</reference>
<dbReference type="GO" id="GO:0003735">
    <property type="term" value="F:structural constituent of ribosome"/>
    <property type="evidence" value="ECO:0007669"/>
    <property type="project" value="InterPro"/>
</dbReference>
<keyword evidence="1" id="KW-0472">Membrane</keyword>
<dbReference type="InterPro" id="IPR014719">
    <property type="entry name" value="Ribosomal_bL12_C/ClpS-like"/>
</dbReference>
<dbReference type="InterPro" id="IPR013823">
    <property type="entry name" value="Ribosomal_bL12_C"/>
</dbReference>
<proteinExistence type="predicted"/>
<evidence type="ECO:0000313" key="3">
    <source>
        <dbReference type="EMBL" id="GAP62264.1"/>
    </source>
</evidence>
<dbReference type="Pfam" id="PF00542">
    <property type="entry name" value="Ribosomal_L12"/>
    <property type="match status" value="1"/>
</dbReference>
<organism evidence="3 5">
    <name type="scientific">Ardenticatena maritima</name>
    <dbReference type="NCBI Taxonomy" id="872965"/>
    <lineage>
        <taxon>Bacteria</taxon>
        <taxon>Bacillati</taxon>
        <taxon>Chloroflexota</taxon>
        <taxon>Ardenticatenia</taxon>
        <taxon>Ardenticatenales</taxon>
        <taxon>Ardenticatenaceae</taxon>
        <taxon>Ardenticatena</taxon>
    </lineage>
</organism>
<keyword evidence="3" id="KW-0687">Ribonucleoprotein</keyword>
<protein>
    <submittedName>
        <fullName evidence="3">Large subunit ribosomal protein L7/L12</fullName>
    </submittedName>
</protein>
<comment type="caution">
    <text evidence="3">The sequence shown here is derived from an EMBL/GenBank/DDBJ whole genome shotgun (WGS) entry which is preliminary data.</text>
</comment>
<dbReference type="Gene3D" id="3.30.1390.10">
    <property type="match status" value="1"/>
</dbReference>
<reference evidence="4 6" key="2">
    <citation type="submission" date="2015-07" db="EMBL/GenBank/DDBJ databases">
        <title>Whole genome sequence of Ardenticatena maritima DSM 23922.</title>
        <authorList>
            <person name="Hemp J."/>
            <person name="Ward L.M."/>
            <person name="Pace L.A."/>
            <person name="Fischer W.W."/>
        </authorList>
    </citation>
    <scope>NUCLEOTIDE SEQUENCE [LARGE SCALE GENOMIC DNA]</scope>
    <source>
        <strain evidence="4 6">110S</strain>
    </source>
</reference>
<dbReference type="InParanoid" id="A0A0M9UBW0"/>
<evidence type="ECO:0000313" key="6">
    <source>
        <dbReference type="Proteomes" id="UP000050502"/>
    </source>
</evidence>
<dbReference type="RefSeq" id="WP_054492201.1">
    <property type="nucleotide sequence ID" value="NZ_BBZA01000038.1"/>
</dbReference>
<evidence type="ECO:0000313" key="5">
    <source>
        <dbReference type="Proteomes" id="UP000037784"/>
    </source>
</evidence>
<evidence type="ECO:0000256" key="1">
    <source>
        <dbReference type="SAM" id="Phobius"/>
    </source>
</evidence>
<reference evidence="5" key="3">
    <citation type="submission" date="2015-08" db="EMBL/GenBank/DDBJ databases">
        <title>Draft Genome Sequence of a Heterotrophic Facultative Anaerobic Bacterium Ardenticatena maritima Strain 110S.</title>
        <authorList>
            <person name="Kawaichi S."/>
            <person name="Yoshida T."/>
            <person name="Sako Y."/>
            <person name="Nakamura R."/>
        </authorList>
    </citation>
    <scope>NUCLEOTIDE SEQUENCE [LARGE SCALE GENOMIC DNA]</scope>
    <source>
        <strain evidence="5">110S</strain>
    </source>
</reference>
<evidence type="ECO:0000313" key="4">
    <source>
        <dbReference type="EMBL" id="KPL86451.1"/>
    </source>
</evidence>
<evidence type="ECO:0000259" key="2">
    <source>
        <dbReference type="Pfam" id="PF00542"/>
    </source>
</evidence>
<name>A0A0M9UBW0_9CHLR</name>
<dbReference type="STRING" id="872965.SE16_14285"/>
<dbReference type="AlphaFoldDB" id="A0A0M9UBW0"/>
<sequence length="118" mass="13024">MDFSTAFTVLVLVFMLVGGTFLIIMWAREESEKSATPPFFERAQPGAYRVVLESPGRRKSAVMRLVRQARPNVSLKEALTAVEHPPAVIAENISKPDAEALVALLAEKGAQARIEMRE</sequence>
<dbReference type="SUPFAM" id="SSF54736">
    <property type="entry name" value="ClpS-like"/>
    <property type="match status" value="1"/>
</dbReference>
<gene>
    <name evidence="3" type="ORF">ARMA_0687</name>
    <name evidence="4" type="ORF">SE16_14285</name>
</gene>
<dbReference type="EMBL" id="LGKN01000009">
    <property type="protein sequence ID" value="KPL86451.1"/>
    <property type="molecule type" value="Genomic_DNA"/>
</dbReference>
<keyword evidence="5" id="KW-1185">Reference proteome</keyword>